<evidence type="ECO:0000256" key="1">
    <source>
        <dbReference type="SAM" id="MobiDB-lite"/>
    </source>
</evidence>
<accession>A0ABN3L738</accession>
<dbReference type="EMBL" id="BAAASG010000002">
    <property type="protein sequence ID" value="GAA2477266.1"/>
    <property type="molecule type" value="Genomic_DNA"/>
</dbReference>
<comment type="caution">
    <text evidence="2">The sequence shown here is derived from an EMBL/GenBank/DDBJ whole genome shotgun (WGS) entry which is preliminary data.</text>
</comment>
<evidence type="ECO:0000313" key="3">
    <source>
        <dbReference type="Proteomes" id="UP001501777"/>
    </source>
</evidence>
<dbReference type="Proteomes" id="UP001501777">
    <property type="component" value="Unassembled WGS sequence"/>
</dbReference>
<evidence type="ECO:0000313" key="2">
    <source>
        <dbReference type="EMBL" id="GAA2477266.1"/>
    </source>
</evidence>
<reference evidence="2 3" key="1">
    <citation type="journal article" date="2019" name="Int. J. Syst. Evol. Microbiol.">
        <title>The Global Catalogue of Microorganisms (GCM) 10K type strain sequencing project: providing services to taxonomists for standard genome sequencing and annotation.</title>
        <authorList>
            <consortium name="The Broad Institute Genomics Platform"/>
            <consortium name="The Broad Institute Genome Sequencing Center for Infectious Disease"/>
            <person name="Wu L."/>
            <person name="Ma J."/>
        </authorList>
    </citation>
    <scope>NUCLEOTIDE SEQUENCE [LARGE SCALE GENOMIC DNA]</scope>
    <source>
        <strain evidence="2 3">JCM 4395</strain>
    </source>
</reference>
<feature type="region of interest" description="Disordered" evidence="1">
    <location>
        <begin position="1"/>
        <end position="74"/>
    </location>
</feature>
<gene>
    <name evidence="2" type="ORF">GCM10010276_11670</name>
</gene>
<proteinExistence type="predicted"/>
<feature type="compositionally biased region" description="Acidic residues" evidence="1">
    <location>
        <begin position="56"/>
        <end position="67"/>
    </location>
</feature>
<organism evidence="2 3">
    <name type="scientific">Streptomyces longisporus</name>
    <dbReference type="NCBI Taxonomy" id="1948"/>
    <lineage>
        <taxon>Bacteria</taxon>
        <taxon>Bacillati</taxon>
        <taxon>Actinomycetota</taxon>
        <taxon>Actinomycetes</taxon>
        <taxon>Kitasatosporales</taxon>
        <taxon>Streptomycetaceae</taxon>
        <taxon>Streptomyces</taxon>
    </lineage>
</organism>
<feature type="compositionally biased region" description="Basic and acidic residues" evidence="1">
    <location>
        <begin position="39"/>
        <end position="55"/>
    </location>
</feature>
<sequence>MSAVGSVSSPKSGGVVWASGPQWRSEVLAAGGTSSMTQDPKEGEPSKLKDQRDTSESDPDVDDDGPDEGMRATA</sequence>
<keyword evidence="3" id="KW-1185">Reference proteome</keyword>
<name>A0ABN3L738_STRLO</name>
<feature type="compositionally biased region" description="Low complexity" evidence="1">
    <location>
        <begin position="1"/>
        <end position="16"/>
    </location>
</feature>
<protein>
    <submittedName>
        <fullName evidence="2">Uncharacterized protein</fullName>
    </submittedName>
</protein>